<dbReference type="SUPFAM" id="SSF51161">
    <property type="entry name" value="Trimeric LpxA-like enzymes"/>
    <property type="match status" value="1"/>
</dbReference>
<dbReference type="Gene3D" id="3.40.50.20">
    <property type="match status" value="1"/>
</dbReference>
<evidence type="ECO:0000256" key="4">
    <source>
        <dbReference type="PIRSR" id="PIRSR620019-1"/>
    </source>
</evidence>
<keyword evidence="3" id="KW-0677">Repeat</keyword>
<evidence type="ECO:0000259" key="6">
    <source>
        <dbReference type="Pfam" id="PF17836"/>
    </source>
</evidence>
<feature type="domain" description="PglD N-terminal" evidence="6">
    <location>
        <begin position="18"/>
        <end position="99"/>
    </location>
</feature>
<dbReference type="InterPro" id="IPR020019">
    <property type="entry name" value="AcTrfase_PglD-like"/>
</dbReference>
<dbReference type="PANTHER" id="PTHR43300">
    <property type="entry name" value="ACETYLTRANSFERASE"/>
    <property type="match status" value="1"/>
</dbReference>
<dbReference type="CDD" id="cd03360">
    <property type="entry name" value="LbH_AT_putative"/>
    <property type="match status" value="1"/>
</dbReference>
<organism evidence="7">
    <name type="scientific">uncultured Desulfobacteraceae bacterium</name>
    <dbReference type="NCBI Taxonomy" id="218296"/>
    <lineage>
        <taxon>Bacteria</taxon>
        <taxon>Pseudomonadati</taxon>
        <taxon>Thermodesulfobacteriota</taxon>
        <taxon>Desulfobacteria</taxon>
        <taxon>Desulfobacterales</taxon>
        <taxon>Desulfobacteraceae</taxon>
        <taxon>environmental samples</taxon>
    </lineage>
</organism>
<keyword evidence="2" id="KW-0808">Transferase</keyword>
<feature type="binding site" evidence="5">
    <location>
        <position position="85"/>
    </location>
    <ligand>
        <name>substrate</name>
    </ligand>
</feature>
<dbReference type="PANTHER" id="PTHR43300:SF7">
    <property type="entry name" value="UDP-N-ACETYLBACILLOSAMINE N-ACETYLTRANSFERASE"/>
    <property type="match status" value="1"/>
</dbReference>
<sequence length="226" mass="23807">MNSPKSQDNISKSEKKSKIIIIGAGAHAKYIIDILEEMNCFEIIGCCASDPSPSGEVCGYPFLGDFKTLSELFQTGVRLAAIGIGGWTDNHLREKIFNMAKDMGFKLVNPIHPRAIVASNARIGEGSSIGAGAVVNTEASIGKNVIIGADALIGHETEIHDHVLVSGSVKVGAQLVVKKRALLAFGATIVSRVNIGREALVGAGSVVIKDVADRTRVFGVAATQRD</sequence>
<dbReference type="GO" id="GO:0016740">
    <property type="term" value="F:transferase activity"/>
    <property type="evidence" value="ECO:0007669"/>
    <property type="project" value="UniProtKB-KW"/>
</dbReference>
<reference evidence="7" key="1">
    <citation type="submission" date="2019-01" db="EMBL/GenBank/DDBJ databases">
        <authorList>
            <consortium name="Genoscope - CEA"/>
            <person name="William W."/>
        </authorList>
    </citation>
    <scope>NUCLEOTIDE SEQUENCE</scope>
    <source>
        <strain evidence="7">CR-1</strain>
    </source>
</reference>
<feature type="active site" description="Proton acceptor" evidence="4">
    <location>
        <position position="155"/>
    </location>
</feature>
<dbReference type="InterPro" id="IPR011004">
    <property type="entry name" value="Trimer_LpxA-like_sf"/>
</dbReference>
<dbReference type="AlphaFoldDB" id="A0A484HF53"/>
<evidence type="ECO:0000256" key="5">
    <source>
        <dbReference type="PIRSR" id="PIRSR620019-2"/>
    </source>
</evidence>
<dbReference type="Pfam" id="PF17836">
    <property type="entry name" value="PglD_N"/>
    <property type="match status" value="1"/>
</dbReference>
<dbReference type="Gene3D" id="2.160.10.10">
    <property type="entry name" value="Hexapeptide repeat proteins"/>
    <property type="match status" value="1"/>
</dbReference>
<evidence type="ECO:0000256" key="1">
    <source>
        <dbReference type="ARBA" id="ARBA00007274"/>
    </source>
</evidence>
<dbReference type="InterPro" id="IPR050179">
    <property type="entry name" value="Trans_hexapeptide_repeat"/>
</dbReference>
<dbReference type="PROSITE" id="PS00101">
    <property type="entry name" value="HEXAPEP_TRANSFERASES"/>
    <property type="match status" value="1"/>
</dbReference>
<protein>
    <recommendedName>
        <fullName evidence="6">PglD N-terminal domain-containing protein</fullName>
    </recommendedName>
</protein>
<dbReference type="InterPro" id="IPR018357">
    <property type="entry name" value="Hexapep_transf_CS"/>
</dbReference>
<proteinExistence type="inferred from homology"/>
<name>A0A484HF53_9BACT</name>
<comment type="similarity">
    <text evidence="1">Belongs to the transferase hexapeptide repeat family.</text>
</comment>
<gene>
    <name evidence="7" type="ORF">EPICR_100058</name>
</gene>
<evidence type="ECO:0000256" key="2">
    <source>
        <dbReference type="ARBA" id="ARBA00022679"/>
    </source>
</evidence>
<dbReference type="EMBL" id="CAACVI010000002">
    <property type="protein sequence ID" value="VEN73012.1"/>
    <property type="molecule type" value="Genomic_DNA"/>
</dbReference>
<dbReference type="NCBIfam" id="TIGR03570">
    <property type="entry name" value="NeuD_NnaD"/>
    <property type="match status" value="1"/>
</dbReference>
<dbReference type="InterPro" id="IPR041561">
    <property type="entry name" value="PglD_N"/>
</dbReference>
<feature type="site" description="Increases basicity of active site His" evidence="4">
    <location>
        <position position="156"/>
    </location>
</feature>
<evidence type="ECO:0000313" key="7">
    <source>
        <dbReference type="EMBL" id="VEN73012.1"/>
    </source>
</evidence>
<evidence type="ECO:0000256" key="3">
    <source>
        <dbReference type="ARBA" id="ARBA00022737"/>
    </source>
</evidence>
<accession>A0A484HF53</accession>